<name>A0A443JC30_9RHOB</name>
<dbReference type="Proteomes" id="UP000284476">
    <property type="component" value="Unassembled WGS sequence"/>
</dbReference>
<accession>A0A443JC30</accession>
<organism evidence="2 3">
    <name type="scientific">Paenirhodobacter populi</name>
    <dbReference type="NCBI Taxonomy" id="2306993"/>
    <lineage>
        <taxon>Bacteria</taxon>
        <taxon>Pseudomonadati</taxon>
        <taxon>Pseudomonadota</taxon>
        <taxon>Alphaproteobacteria</taxon>
        <taxon>Rhodobacterales</taxon>
        <taxon>Rhodobacter group</taxon>
        <taxon>Paenirhodobacter</taxon>
    </lineage>
</organism>
<reference evidence="2 3" key="1">
    <citation type="submission" date="2019-01" db="EMBL/GenBank/DDBJ databases">
        <title>Sinorhodobacter populi sp. nov. isolated from the symptomatic bark tissue of Populus euramericana canker.</title>
        <authorList>
            <person name="Xu G."/>
        </authorList>
    </citation>
    <scope>NUCLEOTIDE SEQUENCE [LARGE SCALE GENOMIC DNA]</scope>
    <source>
        <strain evidence="2 3">SK2B-1</strain>
    </source>
</reference>
<evidence type="ECO:0000313" key="2">
    <source>
        <dbReference type="EMBL" id="RWR18034.1"/>
    </source>
</evidence>
<gene>
    <name evidence="2" type="ORF">D2T30_17485</name>
</gene>
<evidence type="ECO:0000256" key="1">
    <source>
        <dbReference type="SAM" id="MobiDB-lite"/>
    </source>
</evidence>
<proteinExistence type="predicted"/>
<protein>
    <submittedName>
        <fullName evidence="2">Uncharacterized protein</fullName>
    </submittedName>
</protein>
<sequence>MTSYPTSPVVTGQSPDTAQPQADPPEESVTIRVADDGRSFELTVAEGTGTIGINGTSYAFDTAEIIGKAPVILAPPTTAAALPEDLAELTSVDYVTGPYLYDPAGGEPVVILRTIRGDEMLDLGPDYAPTPFDRIAGFSVRQEVVNGWGEGTATSEVVAPVAHAPAVLTFTRTSALRKADGIQAGGADSVLIVANTVLERRGGTLFRDPTGGKLRAYFSSGMGRLYASNLNGNKLLNFDGWFNTAIEIAEGDNVCLMLNLRSSGYAQVQSYRNGQVVASTSRTIASAAGKIDTSVMLTIGYTDFGSSKDYSIEGGYQDFRIWTDLAEEIDISTSSFAYAFMDETGAARNPALANDLFGTPRIWLPTDPAQANALVNLGTAGNFTAKSEEFA</sequence>
<feature type="compositionally biased region" description="Polar residues" evidence="1">
    <location>
        <begin position="1"/>
        <end position="20"/>
    </location>
</feature>
<dbReference type="AlphaFoldDB" id="A0A443JC30"/>
<reference evidence="2 3" key="2">
    <citation type="submission" date="2019-01" db="EMBL/GenBank/DDBJ databases">
        <authorList>
            <person name="Li Y."/>
        </authorList>
    </citation>
    <scope>NUCLEOTIDE SEQUENCE [LARGE SCALE GENOMIC DNA]</scope>
    <source>
        <strain evidence="2 3">SK2B-1</strain>
    </source>
</reference>
<feature type="region of interest" description="Disordered" evidence="1">
    <location>
        <begin position="1"/>
        <end position="28"/>
    </location>
</feature>
<dbReference type="EMBL" id="SAUZ01000022">
    <property type="protein sequence ID" value="RWR18034.1"/>
    <property type="molecule type" value="Genomic_DNA"/>
</dbReference>
<dbReference type="RefSeq" id="WP_128209944.1">
    <property type="nucleotide sequence ID" value="NZ_JBHRSO010000040.1"/>
</dbReference>
<comment type="caution">
    <text evidence="2">The sequence shown here is derived from an EMBL/GenBank/DDBJ whole genome shotgun (WGS) entry which is preliminary data.</text>
</comment>
<evidence type="ECO:0000313" key="3">
    <source>
        <dbReference type="Proteomes" id="UP000284476"/>
    </source>
</evidence>